<evidence type="ECO:0000256" key="3">
    <source>
        <dbReference type="ARBA" id="ARBA00011529"/>
    </source>
</evidence>
<keyword evidence="5 8" id="KW-0732">Signal</keyword>
<dbReference type="RefSeq" id="WP_055441662.1">
    <property type="nucleotide sequence ID" value="NZ_BAABDZ010000012.1"/>
</dbReference>
<evidence type="ECO:0000259" key="9">
    <source>
        <dbReference type="Pfam" id="PF12849"/>
    </source>
</evidence>
<dbReference type="SUPFAM" id="SSF53850">
    <property type="entry name" value="Periplasmic binding protein-like II"/>
    <property type="match status" value="1"/>
</dbReference>
<evidence type="ECO:0000313" key="11">
    <source>
        <dbReference type="Proteomes" id="UP000182738"/>
    </source>
</evidence>
<evidence type="ECO:0000256" key="4">
    <source>
        <dbReference type="ARBA" id="ARBA00022592"/>
    </source>
</evidence>
<dbReference type="PANTHER" id="PTHR30570">
    <property type="entry name" value="PERIPLASMIC PHOSPHATE BINDING COMPONENT OF PHOSPHATE ABC TRANSPORTER"/>
    <property type="match status" value="1"/>
</dbReference>
<dbReference type="OrthoDB" id="9790048at2"/>
<dbReference type="GO" id="GO:0006817">
    <property type="term" value="P:phosphate ion transport"/>
    <property type="evidence" value="ECO:0007669"/>
    <property type="project" value="UniProtKB-KW"/>
</dbReference>
<dbReference type="CDD" id="cd13653">
    <property type="entry name" value="PBP2_phosphate_like_1"/>
    <property type="match status" value="1"/>
</dbReference>
<sequence>MNLKSFIKKFSLIALSSSLLFGSSLTVTEKTEAAQQKGKIVVAGSSALLPLTQQAAKEFKKANPKVAISVSGTSSIVGPQSVSKGSATIGACDWDATKPVPGFSAFQGLNAYPIAVIPFATIVHKDNPVTNLTTKQLQDIFAGKIKNWKEVGGKDEPIIVVNRAHGSGTRVNYQMKALKGSSFMTQGENYKEVSSNGNMIKAVETTPNAIGYTDLAYIKGNIKAVAYNGVDATVTNVMNGKYPVWGYGYLLTKGPATGANKAFIDFIQSKKFQQGSLKKLKFIPITAMKK</sequence>
<keyword evidence="4" id="KW-0592">Phosphate transport</keyword>
<keyword evidence="7" id="KW-0449">Lipoprotein</keyword>
<protein>
    <submittedName>
        <fullName evidence="10">ABC-type phosphate transport system, periplasmic component</fullName>
    </submittedName>
</protein>
<dbReference type="PANTHER" id="PTHR30570:SF4">
    <property type="entry name" value="PHOSPHATE-BINDING PROTEIN PSTS 1"/>
    <property type="match status" value="1"/>
</dbReference>
<feature type="signal peptide" evidence="8">
    <location>
        <begin position="1"/>
        <end position="26"/>
    </location>
</feature>
<feature type="domain" description="PBP" evidence="9">
    <location>
        <begin position="32"/>
        <end position="270"/>
    </location>
</feature>
<accession>A0A0K6GQI0</accession>
<evidence type="ECO:0000256" key="8">
    <source>
        <dbReference type="SAM" id="SignalP"/>
    </source>
</evidence>
<reference evidence="11" key="1">
    <citation type="submission" date="2015-08" db="EMBL/GenBank/DDBJ databases">
        <authorList>
            <person name="Varghese N."/>
        </authorList>
    </citation>
    <scope>NUCLEOTIDE SEQUENCE [LARGE SCALE GENOMIC DNA]</scope>
    <source>
        <strain evidence="11">DSM 27374</strain>
    </source>
</reference>
<dbReference type="EMBL" id="CYGZ01000014">
    <property type="protein sequence ID" value="CUA80761.1"/>
    <property type="molecule type" value="Genomic_DNA"/>
</dbReference>
<comment type="subunit">
    <text evidence="3">The complex is composed of two ATP-binding proteins (PstB), two transmembrane proteins (PstC and PstA) and a solute-binding protein (PstS).</text>
</comment>
<dbReference type="Gene3D" id="3.40.190.10">
    <property type="entry name" value="Periplasmic binding protein-like II"/>
    <property type="match status" value="2"/>
</dbReference>
<evidence type="ECO:0000256" key="7">
    <source>
        <dbReference type="ARBA" id="ARBA00023288"/>
    </source>
</evidence>
<evidence type="ECO:0000313" key="10">
    <source>
        <dbReference type="EMBL" id="CUA80761.1"/>
    </source>
</evidence>
<name>A0A0K6GQI0_9BACL</name>
<comment type="function">
    <text evidence="1">Part of the ABC transporter complex PstSACB involved in phosphate import.</text>
</comment>
<dbReference type="InterPro" id="IPR050811">
    <property type="entry name" value="Phosphate_ABC_transporter"/>
</dbReference>
<evidence type="ECO:0000256" key="2">
    <source>
        <dbReference type="ARBA" id="ARBA00004193"/>
    </source>
</evidence>
<gene>
    <name evidence="10" type="ORF">Ga0061060_11441</name>
</gene>
<keyword evidence="4" id="KW-0813">Transport</keyword>
<dbReference type="Pfam" id="PF12849">
    <property type="entry name" value="PBP_like_2"/>
    <property type="match status" value="1"/>
</dbReference>
<dbReference type="Proteomes" id="UP000182738">
    <property type="component" value="Unassembled WGS sequence"/>
</dbReference>
<dbReference type="GO" id="GO:0005886">
    <property type="term" value="C:plasma membrane"/>
    <property type="evidence" value="ECO:0007669"/>
    <property type="project" value="UniProtKB-SubCell"/>
</dbReference>
<proteinExistence type="predicted"/>
<dbReference type="AlphaFoldDB" id="A0A0K6GQI0"/>
<dbReference type="InterPro" id="IPR024370">
    <property type="entry name" value="PBP_domain"/>
</dbReference>
<organism evidence="10 11">
    <name type="scientific">Anoxybacillus suryakundensis</name>
    <dbReference type="NCBI Taxonomy" id="1325335"/>
    <lineage>
        <taxon>Bacteria</taxon>
        <taxon>Bacillati</taxon>
        <taxon>Bacillota</taxon>
        <taxon>Bacilli</taxon>
        <taxon>Bacillales</taxon>
        <taxon>Anoxybacillaceae</taxon>
        <taxon>Anoxybacillus</taxon>
    </lineage>
</organism>
<evidence type="ECO:0000256" key="5">
    <source>
        <dbReference type="ARBA" id="ARBA00022729"/>
    </source>
</evidence>
<evidence type="ECO:0000256" key="6">
    <source>
        <dbReference type="ARBA" id="ARBA00023139"/>
    </source>
</evidence>
<feature type="chain" id="PRO_5039640307" evidence="8">
    <location>
        <begin position="27"/>
        <end position="290"/>
    </location>
</feature>
<evidence type="ECO:0000256" key="1">
    <source>
        <dbReference type="ARBA" id="ARBA00002841"/>
    </source>
</evidence>
<dbReference type="STRING" id="1325335.GCA_001418025_02075"/>
<keyword evidence="6" id="KW-0564">Palmitate</keyword>
<keyword evidence="11" id="KW-1185">Reference proteome</keyword>
<comment type="subcellular location">
    <subcellularLocation>
        <location evidence="2">Cell membrane</location>
        <topology evidence="2">Lipid-anchor</topology>
    </subcellularLocation>
</comment>